<dbReference type="InterPro" id="IPR038499">
    <property type="entry name" value="BRO1_sf"/>
</dbReference>
<accession>A0A914BUM3</accession>
<feature type="compositionally biased region" description="Pro residues" evidence="2">
    <location>
        <begin position="690"/>
        <end position="699"/>
    </location>
</feature>
<evidence type="ECO:0000313" key="5">
    <source>
        <dbReference type="WBParaSite" id="ACRNAN_Path_1033.g3958.t1"/>
    </source>
</evidence>
<dbReference type="PANTHER" id="PTHR23030">
    <property type="entry name" value="PCD6 INTERACTING PROTEIN-RELATED"/>
    <property type="match status" value="1"/>
</dbReference>
<feature type="domain" description="BRO1" evidence="3">
    <location>
        <begin position="36"/>
        <end position="357"/>
    </location>
</feature>
<evidence type="ECO:0000256" key="2">
    <source>
        <dbReference type="SAM" id="MobiDB-lite"/>
    </source>
</evidence>
<feature type="compositionally biased region" description="Low complexity" evidence="2">
    <location>
        <begin position="823"/>
        <end position="846"/>
    </location>
</feature>
<dbReference type="WBParaSite" id="ACRNAN_Path_1033.g3958.t1">
    <property type="protein sequence ID" value="ACRNAN_Path_1033.g3958.t1"/>
    <property type="gene ID" value="ACRNAN_Path_1033.g3958"/>
</dbReference>
<organism evidence="4 5">
    <name type="scientific">Acrobeloides nanus</name>
    <dbReference type="NCBI Taxonomy" id="290746"/>
    <lineage>
        <taxon>Eukaryota</taxon>
        <taxon>Metazoa</taxon>
        <taxon>Ecdysozoa</taxon>
        <taxon>Nematoda</taxon>
        <taxon>Chromadorea</taxon>
        <taxon>Rhabditida</taxon>
        <taxon>Tylenchina</taxon>
        <taxon>Cephalobomorpha</taxon>
        <taxon>Cephaloboidea</taxon>
        <taxon>Cephalobidae</taxon>
        <taxon>Acrobeloides</taxon>
    </lineage>
</organism>
<dbReference type="Proteomes" id="UP000887540">
    <property type="component" value="Unplaced"/>
</dbReference>
<dbReference type="SMART" id="SM01041">
    <property type="entry name" value="BRO1"/>
    <property type="match status" value="1"/>
</dbReference>
<reference evidence="5" key="1">
    <citation type="submission" date="2022-11" db="UniProtKB">
        <authorList>
            <consortium name="WormBaseParasite"/>
        </authorList>
    </citation>
    <scope>IDENTIFICATION</scope>
</reference>
<feature type="coiled-coil region" evidence="1">
    <location>
        <begin position="518"/>
        <end position="545"/>
    </location>
</feature>
<dbReference type="Pfam" id="PF13949">
    <property type="entry name" value="ALIX_LYPXL_bnd"/>
    <property type="match status" value="1"/>
</dbReference>
<feature type="compositionally biased region" description="Polar residues" evidence="2">
    <location>
        <begin position="723"/>
        <end position="732"/>
    </location>
</feature>
<dbReference type="Gene3D" id="1.20.120.560">
    <property type="entry name" value="alix/aip1 in complex with the ypdl late domain"/>
    <property type="match status" value="1"/>
</dbReference>
<proteinExistence type="predicted"/>
<name>A0A914BUM3_9BILA</name>
<feature type="compositionally biased region" description="Low complexity" evidence="2">
    <location>
        <begin position="739"/>
        <end position="758"/>
    </location>
</feature>
<dbReference type="GO" id="GO:0005768">
    <property type="term" value="C:endosome"/>
    <property type="evidence" value="ECO:0007669"/>
    <property type="project" value="TreeGrafter"/>
</dbReference>
<dbReference type="PROSITE" id="PS51180">
    <property type="entry name" value="BRO1"/>
    <property type="match status" value="1"/>
</dbReference>
<feature type="compositionally biased region" description="Polar residues" evidence="2">
    <location>
        <begin position="700"/>
        <end position="714"/>
    </location>
</feature>
<evidence type="ECO:0000259" key="3">
    <source>
        <dbReference type="PROSITE" id="PS51180"/>
    </source>
</evidence>
<keyword evidence="1" id="KW-0175">Coiled coil</keyword>
<dbReference type="PANTHER" id="PTHR23030:SF39">
    <property type="entry name" value="PROGRAMMED CELL DEATH 6-INTERACTING PROTEIN"/>
    <property type="match status" value="1"/>
</dbReference>
<dbReference type="Gene3D" id="1.25.40.280">
    <property type="entry name" value="alix/aip1 like domains"/>
    <property type="match status" value="1"/>
</dbReference>
<sequence>MSGLIVFYAKTFCTRGQDFLHPMSGLRTSFVRTSPPLLIVIENKLPITATQNPIAFKWKDAFDQKVLFFSRASLTISDSSFERAGVLFNVGALMSAIASSQQVLNDEELKTMAKLFQQAAGVFTKLKESVLGLVQQEPTPDLMPDTLAALSALMLAQAQEAIYIKAAKDQMKPTALVKISSQCAEFYQDAQKQMTRDVVKGIWDKEWLSTVNGKFLALSSLAQFHASQVSGDAKEIGEQISRLNESKKLMEQANSYLSSQPFATEYAAIQKALTQANKDNDFIYHERVPEFRGLQPLPKAALAKVLPVTHPLSPRFKDMFESLVPVSVQNALSTFEARKTDVINMETGRMREYTQLMNGILASLNLPAALDDATNHERCPESIRQKSAKVKSSGGIQSLQSKLAEIPSLYKRNNEILDETSRLLRDEKTNDDNLRGQFGDKWTRMPSDQLTSPLQQEIGKYRGILSTASNADSIVVNKFEQSRKGIEMLSKPENELQALIPGVGGSSGNQNSEPVKKLHTLMDKVVALKSERENLEKSLKEVRFNMVDDFLRSASENGVVNEEKLSTEKINELYGPLKQKISDSIKEQENILNEVQIWNTKFSQEKGSGGTERENILKELATAYDAYFELEGNLKEGTKFYNDLTPLLVRLQQKVSDFCFARQTEKEDLMKQVQQNIISGGGNPPSTRTNPPPRPPPPSFQQQGNNPQPTSGANETPVPPPRAQSNIYQAPTPQMPTIPLNQQQNVQQQNAPPQQQHQPYPPQQQPYGYGQPNPYMPYATPSPYGYGQQQPFYSTPYPVTYPGTYPGAFPQQQFGAYAPPQPTQYQQPYQQQPHQQQPPQNQNPFQ</sequence>
<keyword evidence="4" id="KW-1185">Reference proteome</keyword>
<dbReference type="AlphaFoldDB" id="A0A914BUM3"/>
<dbReference type="GO" id="GO:0000281">
    <property type="term" value="P:mitotic cytokinesis"/>
    <property type="evidence" value="ECO:0007669"/>
    <property type="project" value="TreeGrafter"/>
</dbReference>
<evidence type="ECO:0000313" key="4">
    <source>
        <dbReference type="Proteomes" id="UP000887540"/>
    </source>
</evidence>
<feature type="region of interest" description="Disordered" evidence="2">
    <location>
        <begin position="676"/>
        <end position="846"/>
    </location>
</feature>
<evidence type="ECO:0000256" key="1">
    <source>
        <dbReference type="SAM" id="Coils"/>
    </source>
</evidence>
<dbReference type="Gene3D" id="1.20.140.50">
    <property type="entry name" value="alix/aip1 like domains"/>
    <property type="match status" value="1"/>
</dbReference>
<feature type="compositionally biased region" description="Low complexity" evidence="2">
    <location>
        <begin position="793"/>
        <end position="806"/>
    </location>
</feature>
<protein>
    <submittedName>
        <fullName evidence="5">BRO1 domain-containing protein</fullName>
    </submittedName>
</protein>
<dbReference type="InterPro" id="IPR025304">
    <property type="entry name" value="ALIX_V_dom"/>
</dbReference>
<dbReference type="InterPro" id="IPR004328">
    <property type="entry name" value="BRO1_dom"/>
</dbReference>
<feature type="compositionally biased region" description="Low complexity" evidence="2">
    <location>
        <begin position="765"/>
        <end position="778"/>
    </location>
</feature>
<dbReference type="Pfam" id="PF03097">
    <property type="entry name" value="BRO1"/>
    <property type="match status" value="1"/>
</dbReference>